<feature type="domain" description="VOC" evidence="1">
    <location>
        <begin position="6"/>
        <end position="124"/>
    </location>
</feature>
<comment type="caution">
    <text evidence="2">The sequence shown here is derived from an EMBL/GenBank/DDBJ whole genome shotgun (WGS) entry which is preliminary data.</text>
</comment>
<dbReference type="RefSeq" id="WP_131999184.1">
    <property type="nucleotide sequence ID" value="NZ_JACGXM010000006.1"/>
</dbReference>
<evidence type="ECO:0000259" key="1">
    <source>
        <dbReference type="PROSITE" id="PS51819"/>
    </source>
</evidence>
<evidence type="ECO:0000313" key="3">
    <source>
        <dbReference type="Proteomes" id="UP000294862"/>
    </source>
</evidence>
<dbReference type="GO" id="GO:0016829">
    <property type="term" value="F:lyase activity"/>
    <property type="evidence" value="ECO:0007669"/>
    <property type="project" value="UniProtKB-KW"/>
</dbReference>
<dbReference type="InterPro" id="IPR029068">
    <property type="entry name" value="Glyas_Bleomycin-R_OHBP_Dase"/>
</dbReference>
<evidence type="ECO:0000313" key="2">
    <source>
        <dbReference type="EMBL" id="TCO38940.1"/>
    </source>
</evidence>
<name>A0A4V2S238_9GAMM</name>
<dbReference type="Pfam" id="PF18029">
    <property type="entry name" value="Glyoxalase_6"/>
    <property type="match status" value="1"/>
</dbReference>
<dbReference type="Proteomes" id="UP000294862">
    <property type="component" value="Unassembled WGS sequence"/>
</dbReference>
<dbReference type="OrthoDB" id="9799428at2"/>
<dbReference type="InterPro" id="IPR041581">
    <property type="entry name" value="Glyoxalase_6"/>
</dbReference>
<keyword evidence="3" id="KW-1185">Reference proteome</keyword>
<dbReference type="PROSITE" id="PS51819">
    <property type="entry name" value="VOC"/>
    <property type="match status" value="1"/>
</dbReference>
<reference evidence="2 3" key="1">
    <citation type="journal article" date="2015" name="Stand. Genomic Sci.">
        <title>Genomic Encyclopedia of Bacterial and Archaeal Type Strains, Phase III: the genomes of soil and plant-associated and newly described type strains.</title>
        <authorList>
            <person name="Whitman W.B."/>
            <person name="Woyke T."/>
            <person name="Klenk H.P."/>
            <person name="Zhou Y."/>
            <person name="Lilburn T.G."/>
            <person name="Beck B.J."/>
            <person name="De Vos P."/>
            <person name="Vandamme P."/>
            <person name="Eisen J.A."/>
            <person name="Garrity G."/>
            <person name="Hugenholtz P."/>
            <person name="Kyrpides N.C."/>
        </authorList>
    </citation>
    <scope>NUCLEOTIDE SEQUENCE [LARGE SCALE GENOMIC DNA]</scope>
    <source>
        <strain evidence="2 3">A3</strain>
    </source>
</reference>
<dbReference type="Gene3D" id="3.10.180.10">
    <property type="entry name" value="2,3-Dihydroxybiphenyl 1,2-Dioxygenase, domain 1"/>
    <property type="match status" value="1"/>
</dbReference>
<dbReference type="PANTHER" id="PTHR33993:SF5">
    <property type="entry name" value="GLYOXALASE"/>
    <property type="match status" value="1"/>
</dbReference>
<proteinExistence type="predicted"/>
<dbReference type="AlphaFoldDB" id="A0A4V2S238"/>
<keyword evidence="2" id="KW-0223">Dioxygenase</keyword>
<protein>
    <submittedName>
        <fullName evidence="2">Catechol 2,3-dioxygenase-like lactoylglutathione lyase family enzyme</fullName>
    </submittedName>
</protein>
<dbReference type="SUPFAM" id="SSF54593">
    <property type="entry name" value="Glyoxalase/Bleomycin resistance protein/Dihydroxybiphenyl dioxygenase"/>
    <property type="match status" value="1"/>
</dbReference>
<dbReference type="InterPro" id="IPR052164">
    <property type="entry name" value="Anthracycline_SecMetBiosynth"/>
</dbReference>
<organism evidence="2 3">
    <name type="scientific">Dokdonella fugitiva</name>
    <dbReference type="NCBI Taxonomy" id="328517"/>
    <lineage>
        <taxon>Bacteria</taxon>
        <taxon>Pseudomonadati</taxon>
        <taxon>Pseudomonadota</taxon>
        <taxon>Gammaproteobacteria</taxon>
        <taxon>Lysobacterales</taxon>
        <taxon>Rhodanobacteraceae</taxon>
        <taxon>Dokdonella</taxon>
    </lineage>
</organism>
<accession>A0A4V2S238</accession>
<sequence>MKRVTGIGGIFFKAKDPKALGAWYKTYLGVDVQDWGGASFRWNGPDNPQGAGTTVWSPFAADTTYFAPSTAPFMINYRVDDLHALLAVLRDEGVLAEGEVQESEYGKFAWIVDPEGNKIELWQAPAGQ</sequence>
<gene>
    <name evidence="2" type="ORF">EV148_107228</name>
</gene>
<keyword evidence="2" id="KW-0560">Oxidoreductase</keyword>
<dbReference type="GO" id="GO:0051213">
    <property type="term" value="F:dioxygenase activity"/>
    <property type="evidence" value="ECO:0007669"/>
    <property type="project" value="UniProtKB-KW"/>
</dbReference>
<dbReference type="PANTHER" id="PTHR33993">
    <property type="entry name" value="GLYOXALASE-RELATED"/>
    <property type="match status" value="1"/>
</dbReference>
<keyword evidence="2" id="KW-0456">Lyase</keyword>
<dbReference type="InterPro" id="IPR037523">
    <property type="entry name" value="VOC_core"/>
</dbReference>
<dbReference type="EMBL" id="SLWQ01000007">
    <property type="protein sequence ID" value="TCO38940.1"/>
    <property type="molecule type" value="Genomic_DNA"/>
</dbReference>